<name>A0AAD6I6L4_PENCN</name>
<reference evidence="3" key="1">
    <citation type="journal article" date="2023" name="IMA Fungus">
        <title>Comparative genomic study of the Penicillium genus elucidates a diverse pangenome and 15 lateral gene transfer events.</title>
        <authorList>
            <person name="Petersen C."/>
            <person name="Sorensen T."/>
            <person name="Nielsen M.R."/>
            <person name="Sondergaard T.E."/>
            <person name="Sorensen J.L."/>
            <person name="Fitzpatrick D.A."/>
            <person name="Frisvad J.C."/>
            <person name="Nielsen K.L."/>
        </authorList>
    </citation>
    <scope>NUCLEOTIDE SEQUENCE</scope>
    <source>
        <strain evidence="3">IBT 15450</strain>
    </source>
</reference>
<gene>
    <name evidence="3" type="ORF">N7460_008991</name>
</gene>
<feature type="compositionally biased region" description="Basic and acidic residues" evidence="1">
    <location>
        <begin position="586"/>
        <end position="596"/>
    </location>
</feature>
<dbReference type="InterPro" id="IPR018838">
    <property type="entry name" value="ZGRF1-like_N"/>
</dbReference>
<feature type="region of interest" description="Disordered" evidence="1">
    <location>
        <begin position="101"/>
        <end position="140"/>
    </location>
</feature>
<dbReference type="Proteomes" id="UP001219568">
    <property type="component" value="Unassembled WGS sequence"/>
</dbReference>
<evidence type="ECO:0000313" key="3">
    <source>
        <dbReference type="EMBL" id="KAJ6034816.1"/>
    </source>
</evidence>
<keyword evidence="4" id="KW-1185">Reference proteome</keyword>
<reference evidence="3" key="2">
    <citation type="submission" date="2023-01" db="EMBL/GenBank/DDBJ databases">
        <authorList>
            <person name="Petersen C."/>
        </authorList>
    </citation>
    <scope>NUCLEOTIDE SEQUENCE</scope>
    <source>
        <strain evidence="3">IBT 15450</strain>
    </source>
</reference>
<sequence length="653" mass="72174">MMSTPSSTARSATATSPQVTASVVKFHCLYTHDLRRKSKRWQDGYLRYHKFNKRIMVYDDNGNFIGDHHWRSNDEVQDGDELELDKGVLIQVTECTGTSETDITNLYEKRKSSQGSPQTKDPMSQAPRSSAPTRSSGSQSFRSLNDLLNIKKTPIGHLVSPYEQRNPPPKTQKTPEPTRPAKRQKTTTAVPTHPERSSRVHSQVIDLTEPNPRASWRQDTNTRAEKEPLSSGGYPVTDAYPTVREATRTTVAPKPTLPQRPNLPSTTRSTVAAAPEMMNNRPKPMAPPRIAPKAVQPAAPVNNRPQDPPRPMQFQRPGPVVTRNPVPAAPETGSSRPIPKVPLLTSPKAMQSATLVNNEPQDLPQPQRPNPTEFSRPYIPERSIESQSPLPQGRMTMDEPVTGVRDRSKDVSNPMQPPRPGPPTASRPPFPAPKPLTTRPVPNASVHETNKNTELGKPTSDTASNDMPPPSRPSKAIPSDKPTTSLRMAAAKPRRKLMYSALLPGDILQKSSSPPTRTPPDTNPRETATISQEPQFTRPVVSPTENPGTSNEDFMPSESTQFIFDEMLDGSGFKPPSAIRNLTRKRSLDSPLRKSFSDPTALISRHGHQAPSNFMRSLSNAADQENEPKEQGPWTSEALDLFDFWPAGRPKPT</sequence>
<feature type="domain" description="5'-3' DNA helicase ZGRF1-like N-terminal" evidence="2">
    <location>
        <begin position="23"/>
        <end position="103"/>
    </location>
</feature>
<feature type="compositionally biased region" description="Polar residues" evidence="1">
    <location>
        <begin position="113"/>
        <end position="140"/>
    </location>
</feature>
<dbReference type="GO" id="GO:0005634">
    <property type="term" value="C:nucleus"/>
    <property type="evidence" value="ECO:0007669"/>
    <property type="project" value="TreeGrafter"/>
</dbReference>
<feature type="compositionally biased region" description="Polar residues" evidence="1">
    <location>
        <begin position="610"/>
        <end position="623"/>
    </location>
</feature>
<dbReference type="AlphaFoldDB" id="A0AAD6I6L4"/>
<organism evidence="3 4">
    <name type="scientific">Penicillium canescens</name>
    <dbReference type="NCBI Taxonomy" id="5083"/>
    <lineage>
        <taxon>Eukaryota</taxon>
        <taxon>Fungi</taxon>
        <taxon>Dikarya</taxon>
        <taxon>Ascomycota</taxon>
        <taxon>Pezizomycotina</taxon>
        <taxon>Eurotiomycetes</taxon>
        <taxon>Eurotiomycetidae</taxon>
        <taxon>Eurotiales</taxon>
        <taxon>Aspergillaceae</taxon>
        <taxon>Penicillium</taxon>
    </lineage>
</organism>
<evidence type="ECO:0000256" key="1">
    <source>
        <dbReference type="SAM" id="MobiDB-lite"/>
    </source>
</evidence>
<dbReference type="PANTHER" id="PTHR28535:SF1">
    <property type="entry name" value="PROTEIN ZGRF1"/>
    <property type="match status" value="1"/>
</dbReference>
<dbReference type="GO" id="GO:0035861">
    <property type="term" value="C:site of double-strand break"/>
    <property type="evidence" value="ECO:0007669"/>
    <property type="project" value="TreeGrafter"/>
</dbReference>
<evidence type="ECO:0000313" key="4">
    <source>
        <dbReference type="Proteomes" id="UP001219568"/>
    </source>
</evidence>
<evidence type="ECO:0000259" key="2">
    <source>
        <dbReference type="Pfam" id="PF10382"/>
    </source>
</evidence>
<feature type="region of interest" description="Disordered" evidence="1">
    <location>
        <begin position="575"/>
        <end position="637"/>
    </location>
</feature>
<dbReference type="Pfam" id="PF10382">
    <property type="entry name" value="ZGRF1-like_N"/>
    <property type="match status" value="1"/>
</dbReference>
<feature type="region of interest" description="Disordered" evidence="1">
    <location>
        <begin position="154"/>
        <end position="556"/>
    </location>
</feature>
<feature type="compositionally biased region" description="Polar residues" evidence="1">
    <location>
        <begin position="348"/>
        <end position="360"/>
    </location>
</feature>
<proteinExistence type="predicted"/>
<accession>A0AAD6I6L4</accession>
<feature type="compositionally biased region" description="Polar residues" evidence="1">
    <location>
        <begin position="525"/>
        <end position="535"/>
    </location>
</feature>
<feature type="compositionally biased region" description="Polar residues" evidence="1">
    <location>
        <begin position="543"/>
        <end position="556"/>
    </location>
</feature>
<dbReference type="PANTHER" id="PTHR28535">
    <property type="entry name" value="ZINC FINGER GRF-TYPE CONTAINING 1"/>
    <property type="match status" value="1"/>
</dbReference>
<dbReference type="EMBL" id="JAQJZL010000010">
    <property type="protein sequence ID" value="KAJ6034816.1"/>
    <property type="molecule type" value="Genomic_DNA"/>
</dbReference>
<feature type="compositionally biased region" description="Pro residues" evidence="1">
    <location>
        <begin position="415"/>
        <end position="434"/>
    </location>
</feature>
<dbReference type="GO" id="GO:0006302">
    <property type="term" value="P:double-strand break repair"/>
    <property type="evidence" value="ECO:0007669"/>
    <property type="project" value="TreeGrafter"/>
</dbReference>
<dbReference type="InterPro" id="IPR052800">
    <property type="entry name" value="DNA_Repair_Helicase_ZGRF1"/>
</dbReference>
<comment type="caution">
    <text evidence="3">The sequence shown here is derived from an EMBL/GenBank/DDBJ whole genome shotgun (WGS) entry which is preliminary data.</text>
</comment>
<protein>
    <recommendedName>
        <fullName evidence="2">5'-3' DNA helicase ZGRF1-like N-terminal domain-containing protein</fullName>
    </recommendedName>
</protein>